<dbReference type="AlphaFoldDB" id="A0AAD5VJ87"/>
<accession>A0AAD5VJ87</accession>
<dbReference type="EMBL" id="JANIEX010001234">
    <property type="protein sequence ID" value="KAJ3560116.1"/>
    <property type="molecule type" value="Genomic_DNA"/>
</dbReference>
<gene>
    <name evidence="2" type="ORF">NP233_g11044</name>
</gene>
<keyword evidence="1" id="KW-0472">Membrane</keyword>
<feature type="transmembrane region" description="Helical" evidence="1">
    <location>
        <begin position="153"/>
        <end position="171"/>
    </location>
</feature>
<keyword evidence="1" id="KW-1133">Transmembrane helix</keyword>
<feature type="transmembrane region" description="Helical" evidence="1">
    <location>
        <begin position="234"/>
        <end position="258"/>
    </location>
</feature>
<dbReference type="Proteomes" id="UP001213000">
    <property type="component" value="Unassembled WGS sequence"/>
</dbReference>
<sequence>MDSAHDIPSSYRPNESSAAITNEHRWLAGVFLAAIAYGTEAILYMLTSFVLLKRRNTLNSRRNLLLIGYTAAVFILSTLYLAGVLGFTQTAFIDGRNIPGGPGVFEETIVTLPIEKLFKATMVLKSWLCNLIALWRCFVIYQGCRVPSVAVNSVPGVLYLANIALGILYVARLETTSILKGWQANTNTFASIFLIVSSVLSILVTILVISRLVLYRYRVSRVSGKSYGSRYTTLAAITVESSFIQSLFALCLIGTSLAGSTGHVFYQVYSPIQGVATYLIIFRVAKDEAYTREAFASAMQACVRCGAREIWLASVAYGLFTLTSIHNQPEIQGST</sequence>
<comment type="caution">
    <text evidence="2">The sequence shown here is derived from an EMBL/GenBank/DDBJ whole genome shotgun (WGS) entry which is preliminary data.</text>
</comment>
<proteinExistence type="predicted"/>
<reference evidence="2" key="1">
    <citation type="submission" date="2022-07" db="EMBL/GenBank/DDBJ databases">
        <title>Genome Sequence of Leucocoprinus birnbaumii.</title>
        <authorList>
            <person name="Buettner E."/>
        </authorList>
    </citation>
    <scope>NUCLEOTIDE SEQUENCE</scope>
    <source>
        <strain evidence="2">VT141</strain>
    </source>
</reference>
<organism evidence="2 3">
    <name type="scientific">Leucocoprinus birnbaumii</name>
    <dbReference type="NCBI Taxonomy" id="56174"/>
    <lineage>
        <taxon>Eukaryota</taxon>
        <taxon>Fungi</taxon>
        <taxon>Dikarya</taxon>
        <taxon>Basidiomycota</taxon>
        <taxon>Agaricomycotina</taxon>
        <taxon>Agaricomycetes</taxon>
        <taxon>Agaricomycetidae</taxon>
        <taxon>Agaricales</taxon>
        <taxon>Agaricineae</taxon>
        <taxon>Agaricaceae</taxon>
        <taxon>Leucocoprinus</taxon>
    </lineage>
</organism>
<keyword evidence="1" id="KW-0812">Transmembrane</keyword>
<keyword evidence="3" id="KW-1185">Reference proteome</keyword>
<feature type="transmembrane region" description="Helical" evidence="1">
    <location>
        <begin position="122"/>
        <end position="141"/>
    </location>
</feature>
<protein>
    <submittedName>
        <fullName evidence="2">Uncharacterized protein</fullName>
    </submittedName>
</protein>
<evidence type="ECO:0000313" key="3">
    <source>
        <dbReference type="Proteomes" id="UP001213000"/>
    </source>
</evidence>
<evidence type="ECO:0000313" key="2">
    <source>
        <dbReference type="EMBL" id="KAJ3560116.1"/>
    </source>
</evidence>
<feature type="transmembrane region" description="Helical" evidence="1">
    <location>
        <begin position="191"/>
        <end position="214"/>
    </location>
</feature>
<feature type="transmembrane region" description="Helical" evidence="1">
    <location>
        <begin position="26"/>
        <end position="52"/>
    </location>
</feature>
<feature type="transmembrane region" description="Helical" evidence="1">
    <location>
        <begin position="64"/>
        <end position="87"/>
    </location>
</feature>
<evidence type="ECO:0000256" key="1">
    <source>
        <dbReference type="SAM" id="Phobius"/>
    </source>
</evidence>
<feature type="transmembrane region" description="Helical" evidence="1">
    <location>
        <begin position="264"/>
        <end position="282"/>
    </location>
</feature>
<name>A0AAD5VJ87_9AGAR</name>